<feature type="coiled-coil region" evidence="1">
    <location>
        <begin position="63"/>
        <end position="107"/>
    </location>
</feature>
<dbReference type="NCBIfam" id="TIGR03495">
    <property type="entry name" value="phage_LysB"/>
    <property type="match status" value="1"/>
</dbReference>
<dbReference type="EMBL" id="WJZX01000136">
    <property type="protein sequence ID" value="MCF5657694.1"/>
    <property type="molecule type" value="Genomic_DNA"/>
</dbReference>
<dbReference type="Proteomes" id="UP000814126">
    <property type="component" value="Unassembled WGS sequence"/>
</dbReference>
<keyword evidence="1" id="KW-0175">Coiled coil</keyword>
<evidence type="ECO:0000256" key="1">
    <source>
        <dbReference type="SAM" id="Coils"/>
    </source>
</evidence>
<comment type="caution">
    <text evidence="2">The sequence shown here is derived from an EMBL/GenBank/DDBJ whole genome shotgun (WGS) entry which is preliminary data.</text>
</comment>
<name>A0AAP2WL96_9PSED</name>
<gene>
    <name evidence="2" type="ORF">GIV46_22035</name>
</gene>
<protein>
    <submittedName>
        <fullName evidence="2">LysB family phage lysis regulatory protein</fullName>
    </submittedName>
</protein>
<evidence type="ECO:0000313" key="2">
    <source>
        <dbReference type="EMBL" id="MCF5657694.1"/>
    </source>
</evidence>
<proteinExistence type="predicted"/>
<sequence length="149" mass="16529">MSTVRQILFGLALLGALALLIWAQETRIDVAKSKAESATAAAKTARADADRNLKTANTLTETLKQEREAQSTLRLQKDQLRQSLANRERTVEELKRENAELRDWAAQLLPDAARRLRDRPAITGAAAYRDWLSGRGSVPPAGDRPAQQR</sequence>
<accession>A0AAP2WL96</accession>
<organism evidence="2 3">
    <name type="scientific">Pseudomonas poae</name>
    <dbReference type="NCBI Taxonomy" id="200451"/>
    <lineage>
        <taxon>Bacteria</taxon>
        <taxon>Pseudomonadati</taxon>
        <taxon>Pseudomonadota</taxon>
        <taxon>Gammaproteobacteria</taxon>
        <taxon>Pseudomonadales</taxon>
        <taxon>Pseudomonadaceae</taxon>
        <taxon>Pseudomonas</taxon>
    </lineage>
</organism>
<dbReference type="AlphaFoldDB" id="A0AAP2WL96"/>
<reference evidence="2" key="1">
    <citation type="submission" date="2019-11" db="EMBL/GenBank/DDBJ databases">
        <title>Epiphytic Pseudomonas syringae from cherry orchards.</title>
        <authorList>
            <person name="Hulin M.T."/>
        </authorList>
    </citation>
    <scope>NUCLEOTIDE SEQUENCE</scope>
    <source>
        <strain evidence="2">PA-2-1F</strain>
    </source>
</reference>
<dbReference type="InterPro" id="IPR020000">
    <property type="entry name" value="Phage_P2_LysB"/>
</dbReference>
<evidence type="ECO:0000313" key="3">
    <source>
        <dbReference type="Proteomes" id="UP000814126"/>
    </source>
</evidence>